<dbReference type="Gene3D" id="3.40.30.10">
    <property type="entry name" value="Glutaredoxin"/>
    <property type="match status" value="1"/>
</dbReference>
<dbReference type="PROSITE" id="PS51353">
    <property type="entry name" value="ARSC"/>
    <property type="match status" value="1"/>
</dbReference>
<proteinExistence type="inferred from homology"/>
<dbReference type="PANTHER" id="PTHR30041:SF8">
    <property type="entry name" value="PROTEIN YFFB"/>
    <property type="match status" value="1"/>
</dbReference>
<name>S3TNK8_9GAMM</name>
<evidence type="ECO:0000256" key="2">
    <source>
        <dbReference type="PROSITE-ProRule" id="PRU01282"/>
    </source>
</evidence>
<dbReference type="PANTHER" id="PTHR30041">
    <property type="entry name" value="ARSENATE REDUCTASE"/>
    <property type="match status" value="1"/>
</dbReference>
<organism evidence="3 4">
    <name type="scientific">Acinetobacter colistiniresistens</name>
    <dbReference type="NCBI Taxonomy" id="280145"/>
    <lineage>
        <taxon>Bacteria</taxon>
        <taxon>Pseudomonadati</taxon>
        <taxon>Pseudomonadota</taxon>
        <taxon>Gammaproteobacteria</taxon>
        <taxon>Moraxellales</taxon>
        <taxon>Moraxellaceae</taxon>
        <taxon>Acinetobacter</taxon>
    </lineage>
</organism>
<dbReference type="NCBIfam" id="TIGR01617">
    <property type="entry name" value="arsC_related"/>
    <property type="match status" value="1"/>
</dbReference>
<dbReference type="InterPro" id="IPR006504">
    <property type="entry name" value="Tscrpt_reg_Spx/MgsR"/>
</dbReference>
<dbReference type="InterPro" id="IPR036249">
    <property type="entry name" value="Thioredoxin-like_sf"/>
</dbReference>
<reference evidence="3 4" key="1">
    <citation type="submission" date="2013-06" db="EMBL/GenBank/DDBJ databases">
        <title>The Genome Sequence of Acinetobacter sp. NIPH 2036.</title>
        <authorList>
            <consortium name="The Broad Institute Genome Sequencing Platform"/>
            <consortium name="The Broad Institute Genome Sequencing Center for Infectious Disease"/>
            <person name="Cerqueira G."/>
            <person name="Feldgarden M."/>
            <person name="Courvalin P."/>
            <person name="Perichon B."/>
            <person name="Grillot-Courvalin C."/>
            <person name="Clermont D."/>
            <person name="Rocha E."/>
            <person name="Yoon E.-J."/>
            <person name="Nemec A."/>
            <person name="Young S.K."/>
            <person name="Zeng Q."/>
            <person name="Gargeya S."/>
            <person name="Fitzgerald M."/>
            <person name="Abouelleil A."/>
            <person name="Alvarado L."/>
            <person name="Berlin A.M."/>
            <person name="Chapman S.B."/>
            <person name="Dewar J."/>
            <person name="Goldberg J."/>
            <person name="Griggs A."/>
            <person name="Gujja S."/>
            <person name="Hansen M."/>
            <person name="Howarth C."/>
            <person name="Imamovic A."/>
            <person name="Larimer J."/>
            <person name="McCowan C."/>
            <person name="Murphy C."/>
            <person name="Pearson M."/>
            <person name="Priest M."/>
            <person name="Roberts A."/>
            <person name="Saif S."/>
            <person name="Shea T."/>
            <person name="Sykes S."/>
            <person name="Wortman J."/>
            <person name="Nusbaum C."/>
            <person name="Birren B."/>
        </authorList>
    </citation>
    <scope>NUCLEOTIDE SEQUENCE [LARGE SCALE GENOMIC DNA]</scope>
    <source>
        <strain evidence="3 4">NIPH 2036</strain>
    </source>
</reference>
<evidence type="ECO:0000313" key="4">
    <source>
        <dbReference type="Proteomes" id="UP000014559"/>
    </source>
</evidence>
<dbReference type="Proteomes" id="UP000014559">
    <property type="component" value="Unassembled WGS sequence"/>
</dbReference>
<comment type="similarity">
    <text evidence="1 2">Belongs to the ArsC family.</text>
</comment>
<dbReference type="EMBL" id="ATGK01000003">
    <property type="protein sequence ID" value="EPG42563.1"/>
    <property type="molecule type" value="Genomic_DNA"/>
</dbReference>
<dbReference type="HOGENOM" id="CLU_1486009_0_0_6"/>
<comment type="caution">
    <text evidence="3">The sequence shown here is derived from an EMBL/GenBank/DDBJ whole genome shotgun (WGS) entry which is preliminary data.</text>
</comment>
<dbReference type="SUPFAM" id="SSF52833">
    <property type="entry name" value="Thioredoxin-like"/>
    <property type="match status" value="1"/>
</dbReference>
<dbReference type="Pfam" id="PF03960">
    <property type="entry name" value="ArsC"/>
    <property type="match status" value="1"/>
</dbReference>
<dbReference type="PATRIC" id="fig|1217696.3.peg.179"/>
<sequence length="181" mass="20744">MRVFSFLDLRFSLFDLSEACVLKAYYHFCFIHLTDQPNQKFQLVHSPTFTLGFEPSFLLFSMVFHMFKIYGIKNCNSMKKAFDALQAKGINYEFHDYKKQGIDAETLAIWLKEIGADKVLNKKGTTWRKLSADEQAHATSNEQNLIETLIAQPSLIKRPVVQTPKGFVIGFDEATYQALSA</sequence>
<evidence type="ECO:0008006" key="5">
    <source>
        <dbReference type="Google" id="ProtNLM"/>
    </source>
</evidence>
<dbReference type="CDD" id="cd03035">
    <property type="entry name" value="ArsC_Yffb"/>
    <property type="match status" value="1"/>
</dbReference>
<evidence type="ECO:0000313" key="3">
    <source>
        <dbReference type="EMBL" id="EPG42563.1"/>
    </source>
</evidence>
<dbReference type="AlphaFoldDB" id="S3TNK8"/>
<evidence type="ECO:0000256" key="1">
    <source>
        <dbReference type="ARBA" id="ARBA00007198"/>
    </source>
</evidence>
<gene>
    <name evidence="3" type="ORF">F907_00187</name>
</gene>
<accession>S3TNK8</accession>
<dbReference type="InterPro" id="IPR006660">
    <property type="entry name" value="Arsenate_reductase-like"/>
</dbReference>
<protein>
    <recommendedName>
        <fullName evidence="5">Arsenate reductase</fullName>
    </recommendedName>
</protein>